<organism evidence="1 2">
    <name type="scientific">Candidatus Fimadaptatus faecigallinarum</name>
    <dbReference type="NCBI Taxonomy" id="2840814"/>
    <lineage>
        <taxon>Bacteria</taxon>
        <taxon>Bacillati</taxon>
        <taxon>Bacillota</taxon>
        <taxon>Clostridia</taxon>
        <taxon>Eubacteriales</taxon>
        <taxon>Candidatus Fimadaptatus</taxon>
    </lineage>
</organism>
<reference evidence="1" key="2">
    <citation type="journal article" date="2021" name="PeerJ">
        <title>Extensive microbial diversity within the chicken gut microbiome revealed by metagenomics and culture.</title>
        <authorList>
            <person name="Gilroy R."/>
            <person name="Ravi A."/>
            <person name="Getino M."/>
            <person name="Pursley I."/>
            <person name="Horton D.L."/>
            <person name="Alikhan N.F."/>
            <person name="Baker D."/>
            <person name="Gharbi K."/>
            <person name="Hall N."/>
            <person name="Watson M."/>
            <person name="Adriaenssens E.M."/>
            <person name="Foster-Nyarko E."/>
            <person name="Jarju S."/>
            <person name="Secka A."/>
            <person name="Antonio M."/>
            <person name="Oren A."/>
            <person name="Chaudhuri R.R."/>
            <person name="La Ragione R."/>
            <person name="Hildebrand F."/>
            <person name="Pallen M.J."/>
        </authorList>
    </citation>
    <scope>NUCLEOTIDE SEQUENCE</scope>
    <source>
        <strain evidence="1">ChiSxjej2B14-8506</strain>
    </source>
</reference>
<dbReference type="InterPro" id="IPR018755">
    <property type="entry name" value="Phage_Mu_Gp48"/>
</dbReference>
<sequence>MEVRNNTALTTPAARRMLSYISPIYSQATRFLSILDALGAQLEEACSWAQELTKQALPQTATWTLHLWEAEYALKSGGASDESRRAMILNKLRAFAAVNPWAIAQCASAATGSAARVIENTDRNEFTLMIARYTADEVRLRSMVDAIKPAHLIYKVGYEESAQSSMQLACGVRFARRYVLSMTDG</sequence>
<proteinExistence type="predicted"/>
<comment type="caution">
    <text evidence="1">The sequence shown here is derived from an EMBL/GenBank/DDBJ whole genome shotgun (WGS) entry which is preliminary data.</text>
</comment>
<accession>A0A9D1LPX7</accession>
<protein>
    <submittedName>
        <fullName evidence="1">DUF2313 domain-containing protein</fullName>
    </submittedName>
</protein>
<name>A0A9D1LPX7_9FIRM</name>
<dbReference type="Pfam" id="PF10076">
    <property type="entry name" value="Phage_Mu_Gp48"/>
    <property type="match status" value="1"/>
</dbReference>
<gene>
    <name evidence="1" type="ORF">IAC59_01170</name>
</gene>
<dbReference type="EMBL" id="DVNK01000008">
    <property type="protein sequence ID" value="HIU45853.1"/>
    <property type="molecule type" value="Genomic_DNA"/>
</dbReference>
<evidence type="ECO:0000313" key="2">
    <source>
        <dbReference type="Proteomes" id="UP000824123"/>
    </source>
</evidence>
<reference evidence="1" key="1">
    <citation type="submission" date="2020-10" db="EMBL/GenBank/DDBJ databases">
        <authorList>
            <person name="Gilroy R."/>
        </authorList>
    </citation>
    <scope>NUCLEOTIDE SEQUENCE</scope>
    <source>
        <strain evidence="1">ChiSxjej2B14-8506</strain>
    </source>
</reference>
<evidence type="ECO:0000313" key="1">
    <source>
        <dbReference type="EMBL" id="HIU45853.1"/>
    </source>
</evidence>
<dbReference type="AlphaFoldDB" id="A0A9D1LPX7"/>
<dbReference type="Proteomes" id="UP000824123">
    <property type="component" value="Unassembled WGS sequence"/>
</dbReference>